<dbReference type="AlphaFoldDB" id="A0A1H7KAL1"/>
<dbReference type="EMBL" id="FNZX01000012">
    <property type="protein sequence ID" value="SEK83913.1"/>
    <property type="molecule type" value="Genomic_DNA"/>
</dbReference>
<sequence>MSEKFYAKSPGNEGYIKNMEVVAYHDADNHYLFQSQLYKTADGKYYLYGGCFYGYGVEIIDVTDPANPRHVQYMPVMDPEVYPYMSTPKVQIADDLMIVSNGNCLEFLHGPAPEKYTPAPGGVHIFSLKEDPEHPKKLSFWSTGDEGNPGAGVHRFTYNGGKYLHLSATAVGFKDFIYRIVDISDPTNPHEVGRWWNPGQFYGNQTKKTREKEWNGWQGYNTYPGFVHFPYVDGDTTYLSCAGGGFKILDVSNPEWPQVIGEAKMTPPFATKFGGALCHTFMPIHGTKYAIGMQEGERQWTYNKNDFDKFGVQAMCGIEMFDISDPEDPVLISVLPYPEVPEDFPYKNFNDLGYGYPTSFGPHNLHEPMTGKPWLEDRSDRAYDCYFHAGLRVYDISDPYVPKEIAYFIPPNPEKLCFDVKMPNKPLGTAEDLVVDDRGYIYMNAMHDGVYILKCLV</sequence>
<dbReference type="RefSeq" id="WP_074791457.1">
    <property type="nucleotide sequence ID" value="NZ_FNZX01000012.1"/>
</dbReference>
<evidence type="ECO:0000313" key="1">
    <source>
        <dbReference type="EMBL" id="SEK83913.1"/>
    </source>
</evidence>
<protein>
    <submittedName>
        <fullName evidence="1">Uncharacterized conserved protein</fullName>
    </submittedName>
</protein>
<dbReference type="Pfam" id="PF08309">
    <property type="entry name" value="LVIVD"/>
    <property type="match status" value="2"/>
</dbReference>
<gene>
    <name evidence="1" type="ORF">SAMN02910377_01964</name>
</gene>
<reference evidence="2" key="1">
    <citation type="submission" date="2016-10" db="EMBL/GenBank/DDBJ databases">
        <authorList>
            <person name="Varghese N."/>
        </authorList>
    </citation>
    <scope>NUCLEOTIDE SEQUENCE [LARGE SCALE GENOMIC DNA]</scope>
    <source>
        <strain evidence="2">ACV-9</strain>
    </source>
</reference>
<dbReference type="InterPro" id="IPR013211">
    <property type="entry name" value="LVIVD"/>
</dbReference>
<proteinExistence type="predicted"/>
<keyword evidence="2" id="KW-1185">Reference proteome</keyword>
<dbReference type="Proteomes" id="UP000182321">
    <property type="component" value="Unassembled WGS sequence"/>
</dbReference>
<accession>A0A1H7KAL1</accession>
<organism evidence="1 2">
    <name type="scientific">Pseudobutyrivibrio ruminis</name>
    <dbReference type="NCBI Taxonomy" id="46206"/>
    <lineage>
        <taxon>Bacteria</taxon>
        <taxon>Bacillati</taxon>
        <taxon>Bacillota</taxon>
        <taxon>Clostridia</taxon>
        <taxon>Lachnospirales</taxon>
        <taxon>Lachnospiraceae</taxon>
        <taxon>Pseudobutyrivibrio</taxon>
    </lineage>
</organism>
<name>A0A1H7KAL1_9FIRM</name>
<evidence type="ECO:0000313" key="2">
    <source>
        <dbReference type="Proteomes" id="UP000182321"/>
    </source>
</evidence>